<gene>
    <name evidence="1" type="ORF">H9714_08590</name>
</gene>
<dbReference type="PANTHER" id="PTHR36529:SF1">
    <property type="entry name" value="GLYCOSYLTRANSFERASE"/>
    <property type="match status" value="1"/>
</dbReference>
<organism evidence="1 2">
    <name type="scientific">Candidatus Flavonifractor intestinipullorum</name>
    <dbReference type="NCBI Taxonomy" id="2838587"/>
    <lineage>
        <taxon>Bacteria</taxon>
        <taxon>Bacillati</taxon>
        <taxon>Bacillota</taxon>
        <taxon>Clostridia</taxon>
        <taxon>Eubacteriales</taxon>
        <taxon>Oscillospiraceae</taxon>
        <taxon>Flavonifractor</taxon>
    </lineage>
</organism>
<sequence>MANGRALICFTRPPVPGETKTRLRPVLSGEECARLHTAFLQDLSAVYRQVEADLYVAYAPHPRWEELRPLFPQAAGFFPQEGADLGERMHRALCRVLALGYRACLLTGSDLPLLTPGHLERAFQALEGADVVLGPTPDGGYYLVGLRRPSPALFTGQCYGHGTVYENTLSAARAAALRVAAAPVCSDVDTPEDLAALCARLAGAQGHTARLLAGWKERLSP</sequence>
<dbReference type="Pfam" id="PF09837">
    <property type="entry name" value="DUF2064"/>
    <property type="match status" value="1"/>
</dbReference>
<protein>
    <submittedName>
        <fullName evidence="1">TIGR04282 family arsenosugar biosynthesis glycosyltransferase</fullName>
    </submittedName>
</protein>
<dbReference type="Proteomes" id="UP000824208">
    <property type="component" value="Unassembled WGS sequence"/>
</dbReference>
<evidence type="ECO:0000313" key="1">
    <source>
        <dbReference type="EMBL" id="HJB57593.1"/>
    </source>
</evidence>
<name>A0A9D2MCI0_9FIRM</name>
<dbReference type="EMBL" id="DWYC01000075">
    <property type="protein sequence ID" value="HJB57593.1"/>
    <property type="molecule type" value="Genomic_DNA"/>
</dbReference>
<proteinExistence type="predicted"/>
<dbReference type="PANTHER" id="PTHR36529">
    <property type="entry name" value="SLL1095 PROTEIN"/>
    <property type="match status" value="1"/>
</dbReference>
<dbReference type="InterPro" id="IPR029044">
    <property type="entry name" value="Nucleotide-diphossugar_trans"/>
</dbReference>
<reference evidence="1" key="2">
    <citation type="submission" date="2021-04" db="EMBL/GenBank/DDBJ databases">
        <authorList>
            <person name="Gilroy R."/>
        </authorList>
    </citation>
    <scope>NUCLEOTIDE SEQUENCE</scope>
    <source>
        <strain evidence="1">CHK189-11263</strain>
    </source>
</reference>
<dbReference type="InterPro" id="IPR018641">
    <property type="entry name" value="Trfase_1_rSAM/seldom-assoc"/>
</dbReference>
<accession>A0A9D2MCI0</accession>
<comment type="caution">
    <text evidence="1">The sequence shown here is derived from an EMBL/GenBank/DDBJ whole genome shotgun (WGS) entry which is preliminary data.</text>
</comment>
<dbReference type="NCBIfam" id="TIGR04282">
    <property type="entry name" value="glyco_like_cofC"/>
    <property type="match status" value="1"/>
</dbReference>
<dbReference type="AlphaFoldDB" id="A0A9D2MCI0"/>
<dbReference type="SUPFAM" id="SSF53448">
    <property type="entry name" value="Nucleotide-diphospho-sugar transferases"/>
    <property type="match status" value="1"/>
</dbReference>
<dbReference type="Gene3D" id="3.90.550.10">
    <property type="entry name" value="Spore Coat Polysaccharide Biosynthesis Protein SpsA, Chain A"/>
    <property type="match status" value="1"/>
</dbReference>
<reference evidence="1" key="1">
    <citation type="journal article" date="2021" name="PeerJ">
        <title>Extensive microbial diversity within the chicken gut microbiome revealed by metagenomics and culture.</title>
        <authorList>
            <person name="Gilroy R."/>
            <person name="Ravi A."/>
            <person name="Getino M."/>
            <person name="Pursley I."/>
            <person name="Horton D.L."/>
            <person name="Alikhan N.F."/>
            <person name="Baker D."/>
            <person name="Gharbi K."/>
            <person name="Hall N."/>
            <person name="Watson M."/>
            <person name="Adriaenssens E.M."/>
            <person name="Foster-Nyarko E."/>
            <person name="Jarju S."/>
            <person name="Secka A."/>
            <person name="Antonio M."/>
            <person name="Oren A."/>
            <person name="Chaudhuri R.R."/>
            <person name="La Ragione R."/>
            <person name="Hildebrand F."/>
            <person name="Pallen M.J."/>
        </authorList>
    </citation>
    <scope>NUCLEOTIDE SEQUENCE</scope>
    <source>
        <strain evidence="1">CHK189-11263</strain>
    </source>
</reference>
<evidence type="ECO:0000313" key="2">
    <source>
        <dbReference type="Proteomes" id="UP000824208"/>
    </source>
</evidence>